<protein>
    <submittedName>
        <fullName evidence="1">Uncharacterized protein</fullName>
    </submittedName>
</protein>
<accession>A0AB39UZ69</accession>
<reference evidence="1" key="1">
    <citation type="submission" date="2024-05" db="EMBL/GenBank/DDBJ databases">
        <title>Genome sequencing of novel strain.</title>
        <authorList>
            <person name="Ganbat D."/>
            <person name="Ganbat S."/>
            <person name="Lee S.-J."/>
        </authorList>
    </citation>
    <scope>NUCLEOTIDE SEQUENCE</scope>
    <source>
        <strain evidence="1">SMD15-11</strain>
    </source>
</reference>
<dbReference type="RefSeq" id="WP_369602658.1">
    <property type="nucleotide sequence ID" value="NZ_CP154858.1"/>
</dbReference>
<gene>
    <name evidence="1" type="ORF">AAIA72_06820</name>
</gene>
<sequence length="390" mass="44729">MPIVRNFIRHASAEGLREYFTHKKIPLEGVDWTQDPDAVTQNVIQLVDHLDSDAKARLRIDAERIYHMADEIGQAALLEAVGDVTTFRSLESAVERSRWVYLHEPDNFRHAEDIRYADQYRFGRNWGGYQSEPGITLATDPVSIEAFQSRLREMFGLGDKVKIEVFERTLPDGEGEETEVIQVMIYQEGLPDSYLEFAGNDIVPRIRRPVSEHAVIYAPESGVIEVVASRRERRDTIARAFTRELLKQPVEAVQVPLRRYNLQPLMSRPNLDTDPEDGIESVEVVMIRLKDTGEQGWLTLEVPVRSDMNLYEYADEFLGDRNPLKSGFFFPTQAKLSIRFHPENGAKRGKVLPVKISMPNGCDLRSRTDRERLIGEKYLKRWGLLEDAGE</sequence>
<dbReference type="EMBL" id="CP154858">
    <property type="protein sequence ID" value="XDT73674.1"/>
    <property type="molecule type" value="Genomic_DNA"/>
</dbReference>
<dbReference type="KEGG" id="tcd:AAIA72_06820"/>
<name>A0AB39UZ69_9GAMM</name>
<evidence type="ECO:0000313" key="1">
    <source>
        <dbReference type="EMBL" id="XDT73674.1"/>
    </source>
</evidence>
<organism evidence="1">
    <name type="scientific">Thermohahella caldifontis</name>
    <dbReference type="NCBI Taxonomy" id="3142973"/>
    <lineage>
        <taxon>Bacteria</taxon>
        <taxon>Pseudomonadati</taxon>
        <taxon>Pseudomonadota</taxon>
        <taxon>Gammaproteobacteria</taxon>
        <taxon>Oceanospirillales</taxon>
        <taxon>Hahellaceae</taxon>
        <taxon>Thermohahella</taxon>
    </lineage>
</organism>
<dbReference type="AlphaFoldDB" id="A0AB39UZ69"/>
<proteinExistence type="predicted"/>